<keyword evidence="10 11" id="KW-0472">Membrane</keyword>
<evidence type="ECO:0000259" key="12">
    <source>
        <dbReference type="PROSITE" id="PS50109"/>
    </source>
</evidence>
<accession>A0A1N7L2E3</accession>
<dbReference type="GO" id="GO:0000155">
    <property type="term" value="F:phosphorelay sensor kinase activity"/>
    <property type="evidence" value="ECO:0007669"/>
    <property type="project" value="InterPro"/>
</dbReference>
<reference evidence="14 15" key="1">
    <citation type="submission" date="2017-01" db="EMBL/GenBank/DDBJ databases">
        <authorList>
            <person name="Mah S.A."/>
            <person name="Swanson W.J."/>
            <person name="Moy G.W."/>
            <person name="Vacquier V.D."/>
        </authorList>
    </citation>
    <scope>NUCLEOTIDE SEQUENCE [LARGE SCALE GENOMIC DNA]</scope>
    <source>
        <strain evidence="14 15">DSM 11589</strain>
    </source>
</reference>
<evidence type="ECO:0000313" key="15">
    <source>
        <dbReference type="Proteomes" id="UP000185678"/>
    </source>
</evidence>
<dbReference type="PROSITE" id="PS50109">
    <property type="entry name" value="HIS_KIN"/>
    <property type="match status" value="1"/>
</dbReference>
<dbReference type="Pfam" id="PF02518">
    <property type="entry name" value="HATPase_c"/>
    <property type="match status" value="1"/>
</dbReference>
<dbReference type="EMBL" id="FTOA01000003">
    <property type="protein sequence ID" value="SIS67820.1"/>
    <property type="molecule type" value="Genomic_DNA"/>
</dbReference>
<dbReference type="InterPro" id="IPR005467">
    <property type="entry name" value="His_kinase_dom"/>
</dbReference>
<name>A0A1N7L2E3_9PROT</name>
<dbReference type="InterPro" id="IPR003660">
    <property type="entry name" value="HAMP_dom"/>
</dbReference>
<keyword evidence="9" id="KW-0902">Two-component regulatory system</keyword>
<evidence type="ECO:0000256" key="3">
    <source>
        <dbReference type="ARBA" id="ARBA00012438"/>
    </source>
</evidence>
<dbReference type="RefSeq" id="WP_076399713.1">
    <property type="nucleotide sequence ID" value="NZ_FTOA01000003.1"/>
</dbReference>
<feature type="domain" description="Histidine kinase" evidence="12">
    <location>
        <begin position="254"/>
        <end position="454"/>
    </location>
</feature>
<evidence type="ECO:0000256" key="7">
    <source>
        <dbReference type="ARBA" id="ARBA00022777"/>
    </source>
</evidence>
<dbReference type="SUPFAM" id="SSF47384">
    <property type="entry name" value="Homodimeric domain of signal transducing histidine kinase"/>
    <property type="match status" value="1"/>
</dbReference>
<dbReference type="InterPro" id="IPR004358">
    <property type="entry name" value="Sig_transdc_His_kin-like_C"/>
</dbReference>
<dbReference type="Pfam" id="PF00512">
    <property type="entry name" value="HisKA"/>
    <property type="match status" value="1"/>
</dbReference>
<comment type="catalytic activity">
    <reaction evidence="1">
        <text>ATP + protein L-histidine = ADP + protein N-phospho-L-histidine.</text>
        <dbReference type="EC" id="2.7.13.3"/>
    </reaction>
</comment>
<protein>
    <recommendedName>
        <fullName evidence="3">histidine kinase</fullName>
        <ecNumber evidence="3">2.7.13.3</ecNumber>
    </recommendedName>
</protein>
<evidence type="ECO:0000256" key="2">
    <source>
        <dbReference type="ARBA" id="ARBA00004141"/>
    </source>
</evidence>
<comment type="subcellular location">
    <subcellularLocation>
        <location evidence="2">Membrane</location>
        <topology evidence="2">Multi-pass membrane protein</topology>
    </subcellularLocation>
</comment>
<keyword evidence="8 11" id="KW-1133">Transmembrane helix</keyword>
<dbReference type="InterPro" id="IPR036097">
    <property type="entry name" value="HisK_dim/P_sf"/>
</dbReference>
<dbReference type="PROSITE" id="PS50885">
    <property type="entry name" value="HAMP"/>
    <property type="match status" value="1"/>
</dbReference>
<evidence type="ECO:0000256" key="10">
    <source>
        <dbReference type="ARBA" id="ARBA00023136"/>
    </source>
</evidence>
<dbReference type="SMART" id="SM00304">
    <property type="entry name" value="HAMP"/>
    <property type="match status" value="1"/>
</dbReference>
<evidence type="ECO:0000256" key="5">
    <source>
        <dbReference type="ARBA" id="ARBA00022679"/>
    </source>
</evidence>
<dbReference type="AlphaFoldDB" id="A0A1N7L2E3"/>
<evidence type="ECO:0000256" key="6">
    <source>
        <dbReference type="ARBA" id="ARBA00022692"/>
    </source>
</evidence>
<feature type="domain" description="HAMP" evidence="13">
    <location>
        <begin position="193"/>
        <end position="246"/>
    </location>
</feature>
<organism evidence="14 15">
    <name type="scientific">Insolitispirillum peregrinum</name>
    <dbReference type="NCBI Taxonomy" id="80876"/>
    <lineage>
        <taxon>Bacteria</taxon>
        <taxon>Pseudomonadati</taxon>
        <taxon>Pseudomonadota</taxon>
        <taxon>Alphaproteobacteria</taxon>
        <taxon>Rhodospirillales</taxon>
        <taxon>Novispirillaceae</taxon>
        <taxon>Insolitispirillum</taxon>
    </lineage>
</organism>
<evidence type="ECO:0000313" key="14">
    <source>
        <dbReference type="EMBL" id="SIS67820.1"/>
    </source>
</evidence>
<keyword evidence="5" id="KW-0808">Transferase</keyword>
<dbReference type="SMART" id="SM00388">
    <property type="entry name" value="HisKA"/>
    <property type="match status" value="1"/>
</dbReference>
<evidence type="ECO:0000256" key="8">
    <source>
        <dbReference type="ARBA" id="ARBA00022989"/>
    </source>
</evidence>
<dbReference type="InterPro" id="IPR050428">
    <property type="entry name" value="TCS_sensor_his_kinase"/>
</dbReference>
<evidence type="ECO:0000256" key="11">
    <source>
        <dbReference type="SAM" id="Phobius"/>
    </source>
</evidence>
<dbReference type="Proteomes" id="UP000185678">
    <property type="component" value="Unassembled WGS sequence"/>
</dbReference>
<dbReference type="PANTHER" id="PTHR45436:SF15">
    <property type="entry name" value="SENSOR HISTIDINE KINASE CUSS"/>
    <property type="match status" value="1"/>
</dbReference>
<dbReference type="PANTHER" id="PTHR45436">
    <property type="entry name" value="SENSOR HISTIDINE KINASE YKOH"/>
    <property type="match status" value="1"/>
</dbReference>
<dbReference type="Gene3D" id="3.30.565.10">
    <property type="entry name" value="Histidine kinase-like ATPase, C-terminal domain"/>
    <property type="match status" value="1"/>
</dbReference>
<dbReference type="GO" id="GO:0005886">
    <property type="term" value="C:plasma membrane"/>
    <property type="evidence" value="ECO:0007669"/>
    <property type="project" value="TreeGrafter"/>
</dbReference>
<dbReference type="InterPro" id="IPR036890">
    <property type="entry name" value="HATPase_C_sf"/>
</dbReference>
<evidence type="ECO:0000256" key="4">
    <source>
        <dbReference type="ARBA" id="ARBA00022553"/>
    </source>
</evidence>
<proteinExistence type="predicted"/>
<evidence type="ECO:0000256" key="9">
    <source>
        <dbReference type="ARBA" id="ARBA00023012"/>
    </source>
</evidence>
<keyword evidence="4" id="KW-0597">Phosphoprotein</keyword>
<dbReference type="PRINTS" id="PR00344">
    <property type="entry name" value="BCTRLSENSOR"/>
</dbReference>
<dbReference type="InterPro" id="IPR003594">
    <property type="entry name" value="HATPase_dom"/>
</dbReference>
<dbReference type="SMART" id="SM00387">
    <property type="entry name" value="HATPase_c"/>
    <property type="match status" value="1"/>
</dbReference>
<sequence length="454" mass="49828">MKAGPSLLHRIVLRLSLTTAAAILCAYSWLWFEFQSSISSLREQSLIESARLLAESVHHDEGQWRLALPAHLLAPYRRAEQPYGYAIRDQVNGAILLHEGADVGPVPHLRPEDEDEDGVLYTFPAPDSGDGEMLGEYLTFTAAGHALGVQVVRPLARESDLIDTVLLDFFEDGGWLAAPFLIALLAVSILTIRGTLKPLRDISQQAERIGPTAPGVRLCATAVPHEVQPLVQAVNDALDRLEEGYRVQRDFTADAAHELRTPLAVLIAHIDTLPDRQTARELRRDLDGMAHLVEQLLRVARSEALVIQPDEQADLAEVARGVAEYLALVAIRAGRLIEVEAPDQPVRVRGQADALFHAVRNLVENGLRHTPAGTAVVITVEARPPLIRVRDHGPGIPDERKELVFQRFWRADRQTPGSGLGLAIVRRTMEAHGGQVRVQDAPGGGAEFCLHFVP</sequence>
<dbReference type="Gene3D" id="1.10.287.130">
    <property type="match status" value="1"/>
</dbReference>
<dbReference type="InterPro" id="IPR003661">
    <property type="entry name" value="HisK_dim/P_dom"/>
</dbReference>
<dbReference type="SUPFAM" id="SSF55874">
    <property type="entry name" value="ATPase domain of HSP90 chaperone/DNA topoisomerase II/histidine kinase"/>
    <property type="match status" value="1"/>
</dbReference>
<feature type="transmembrane region" description="Helical" evidence="11">
    <location>
        <begin position="12"/>
        <end position="32"/>
    </location>
</feature>
<dbReference type="OrthoDB" id="8673316at2"/>
<gene>
    <name evidence="14" type="ORF">SAMN05421779_10356</name>
</gene>
<keyword evidence="7 14" id="KW-0418">Kinase</keyword>
<keyword evidence="15" id="KW-1185">Reference proteome</keyword>
<dbReference type="EC" id="2.7.13.3" evidence="3"/>
<evidence type="ECO:0000259" key="13">
    <source>
        <dbReference type="PROSITE" id="PS50885"/>
    </source>
</evidence>
<feature type="transmembrane region" description="Helical" evidence="11">
    <location>
        <begin position="173"/>
        <end position="192"/>
    </location>
</feature>
<evidence type="ECO:0000256" key="1">
    <source>
        <dbReference type="ARBA" id="ARBA00000085"/>
    </source>
</evidence>
<dbReference type="STRING" id="80876.SAMN05421779_10356"/>
<keyword evidence="6 11" id="KW-0812">Transmembrane</keyword>
<dbReference type="CDD" id="cd00082">
    <property type="entry name" value="HisKA"/>
    <property type="match status" value="1"/>
</dbReference>